<gene>
    <name evidence="1" type="ORF">LWI29_014764</name>
</gene>
<sequence>MQGKIRTVLPVLAFNARDPSVYALNAKTGRTMWSYATGARIYGGGSVAMDKGNGYNKVSVGFVSSN</sequence>
<dbReference type="SUPFAM" id="SSF50998">
    <property type="entry name" value="Quinoprotein alcohol dehydrogenase-like"/>
    <property type="match status" value="1"/>
</dbReference>
<dbReference type="EMBL" id="JAUESC010000002">
    <property type="protein sequence ID" value="KAK0604351.1"/>
    <property type="molecule type" value="Genomic_DNA"/>
</dbReference>
<evidence type="ECO:0000313" key="1">
    <source>
        <dbReference type="EMBL" id="KAK0604351.1"/>
    </source>
</evidence>
<organism evidence="1 2">
    <name type="scientific">Acer saccharum</name>
    <name type="common">Sugar maple</name>
    <dbReference type="NCBI Taxonomy" id="4024"/>
    <lineage>
        <taxon>Eukaryota</taxon>
        <taxon>Viridiplantae</taxon>
        <taxon>Streptophyta</taxon>
        <taxon>Embryophyta</taxon>
        <taxon>Tracheophyta</taxon>
        <taxon>Spermatophyta</taxon>
        <taxon>Magnoliopsida</taxon>
        <taxon>eudicotyledons</taxon>
        <taxon>Gunneridae</taxon>
        <taxon>Pentapetalae</taxon>
        <taxon>rosids</taxon>
        <taxon>malvids</taxon>
        <taxon>Sapindales</taxon>
        <taxon>Sapindaceae</taxon>
        <taxon>Hippocastanoideae</taxon>
        <taxon>Acereae</taxon>
        <taxon>Acer</taxon>
    </lineage>
</organism>
<comment type="caution">
    <text evidence="1">The sequence shown here is derived from an EMBL/GenBank/DDBJ whole genome shotgun (WGS) entry which is preliminary data.</text>
</comment>
<dbReference type="AlphaFoldDB" id="A0AA39ST27"/>
<evidence type="ECO:0000313" key="2">
    <source>
        <dbReference type="Proteomes" id="UP001168877"/>
    </source>
</evidence>
<dbReference type="Gene3D" id="2.40.10.480">
    <property type="match status" value="1"/>
</dbReference>
<proteinExistence type="predicted"/>
<reference evidence="1" key="1">
    <citation type="journal article" date="2022" name="Plant J.">
        <title>Strategies of tolerance reflected in two North American maple genomes.</title>
        <authorList>
            <person name="McEvoy S.L."/>
            <person name="Sezen U.U."/>
            <person name="Trouern-Trend A."/>
            <person name="McMahon S.M."/>
            <person name="Schaberg P.G."/>
            <person name="Yang J."/>
            <person name="Wegrzyn J.L."/>
            <person name="Swenson N.G."/>
        </authorList>
    </citation>
    <scope>NUCLEOTIDE SEQUENCE</scope>
    <source>
        <strain evidence="1">NS2018</strain>
    </source>
</reference>
<name>A0AA39ST27_ACESA</name>
<keyword evidence="2" id="KW-1185">Reference proteome</keyword>
<accession>A0AA39ST27</accession>
<dbReference type="InterPro" id="IPR011047">
    <property type="entry name" value="Quinoprotein_ADH-like_sf"/>
</dbReference>
<dbReference type="Proteomes" id="UP001168877">
    <property type="component" value="Unassembled WGS sequence"/>
</dbReference>
<reference evidence="1" key="2">
    <citation type="submission" date="2023-06" db="EMBL/GenBank/DDBJ databases">
        <authorList>
            <person name="Swenson N.G."/>
            <person name="Wegrzyn J.L."/>
            <person name="Mcevoy S.L."/>
        </authorList>
    </citation>
    <scope>NUCLEOTIDE SEQUENCE</scope>
    <source>
        <strain evidence="1">NS2018</strain>
        <tissue evidence="1">Leaf</tissue>
    </source>
</reference>
<protein>
    <submittedName>
        <fullName evidence="1">Uncharacterized protein</fullName>
    </submittedName>
</protein>